<keyword evidence="2" id="KW-1185">Reference proteome</keyword>
<sequence length="72" mass="8448">MFELGLLLQELNADIIKSNQDNEHRLERIERSIATLVTRMENLEKEPLPVNDRDEDIEADGINQEEYIWPIA</sequence>
<reference evidence="1" key="2">
    <citation type="submission" date="2021-02" db="EMBL/GenBank/DDBJ databases">
        <authorList>
            <person name="Kimball J.A."/>
            <person name="Haas M.W."/>
            <person name="Macchietto M."/>
            <person name="Kono T."/>
            <person name="Duquette J."/>
            <person name="Shao M."/>
        </authorList>
    </citation>
    <scope>NUCLEOTIDE SEQUENCE</scope>
    <source>
        <tissue evidence="1">Fresh leaf tissue</tissue>
    </source>
</reference>
<evidence type="ECO:0000313" key="2">
    <source>
        <dbReference type="Proteomes" id="UP000729402"/>
    </source>
</evidence>
<proteinExistence type="predicted"/>
<dbReference type="AlphaFoldDB" id="A0A8J5WPJ6"/>
<evidence type="ECO:0000313" key="1">
    <source>
        <dbReference type="EMBL" id="KAG8095000.1"/>
    </source>
</evidence>
<gene>
    <name evidence="1" type="ORF">GUJ93_ZPchr0012g21537</name>
</gene>
<dbReference type="Proteomes" id="UP000729402">
    <property type="component" value="Unassembled WGS sequence"/>
</dbReference>
<accession>A0A8J5WPJ6</accession>
<dbReference type="EMBL" id="JAAALK010000080">
    <property type="protein sequence ID" value="KAG8095000.1"/>
    <property type="molecule type" value="Genomic_DNA"/>
</dbReference>
<name>A0A8J5WPJ6_ZIZPA</name>
<comment type="caution">
    <text evidence="1">The sequence shown here is derived from an EMBL/GenBank/DDBJ whole genome shotgun (WGS) entry which is preliminary data.</text>
</comment>
<organism evidence="1 2">
    <name type="scientific">Zizania palustris</name>
    <name type="common">Northern wild rice</name>
    <dbReference type="NCBI Taxonomy" id="103762"/>
    <lineage>
        <taxon>Eukaryota</taxon>
        <taxon>Viridiplantae</taxon>
        <taxon>Streptophyta</taxon>
        <taxon>Embryophyta</taxon>
        <taxon>Tracheophyta</taxon>
        <taxon>Spermatophyta</taxon>
        <taxon>Magnoliopsida</taxon>
        <taxon>Liliopsida</taxon>
        <taxon>Poales</taxon>
        <taxon>Poaceae</taxon>
        <taxon>BOP clade</taxon>
        <taxon>Oryzoideae</taxon>
        <taxon>Oryzeae</taxon>
        <taxon>Zizaniinae</taxon>
        <taxon>Zizania</taxon>
    </lineage>
</organism>
<protein>
    <submittedName>
        <fullName evidence="1">Uncharacterized protein</fullName>
    </submittedName>
</protein>
<reference evidence="1" key="1">
    <citation type="journal article" date="2021" name="bioRxiv">
        <title>Whole Genome Assembly and Annotation of Northern Wild Rice, Zizania palustris L., Supports a Whole Genome Duplication in the Zizania Genus.</title>
        <authorList>
            <person name="Haas M."/>
            <person name="Kono T."/>
            <person name="Macchietto M."/>
            <person name="Millas R."/>
            <person name="McGilp L."/>
            <person name="Shao M."/>
            <person name="Duquette J."/>
            <person name="Hirsch C.N."/>
            <person name="Kimball J."/>
        </authorList>
    </citation>
    <scope>NUCLEOTIDE SEQUENCE</scope>
    <source>
        <tissue evidence="1">Fresh leaf tissue</tissue>
    </source>
</reference>